<dbReference type="GO" id="GO:0003676">
    <property type="term" value="F:nucleic acid binding"/>
    <property type="evidence" value="ECO:0007669"/>
    <property type="project" value="InterPro"/>
</dbReference>
<evidence type="ECO:0000259" key="3">
    <source>
        <dbReference type="PROSITE" id="PS50158"/>
    </source>
</evidence>
<reference evidence="5" key="1">
    <citation type="submission" date="2017-01" db="EMBL/GenBank/DDBJ databases">
        <authorList>
            <person name="Wang Y."/>
            <person name="White M."/>
            <person name="Kvist S."/>
            <person name="Moncalvo J.-M."/>
        </authorList>
    </citation>
    <scope>NUCLEOTIDE SEQUENCE [LARGE SCALE GENOMIC DNA]</scope>
    <source>
        <strain evidence="5">ID-206-W2</strain>
    </source>
</reference>
<feature type="compositionally biased region" description="Polar residues" evidence="2">
    <location>
        <begin position="29"/>
        <end position="43"/>
    </location>
</feature>
<keyword evidence="1" id="KW-0863">Zinc-finger</keyword>
<dbReference type="AlphaFoldDB" id="A0A1R1YIJ9"/>
<dbReference type="InterPro" id="IPR001878">
    <property type="entry name" value="Znf_CCHC"/>
</dbReference>
<proteinExistence type="predicted"/>
<evidence type="ECO:0000313" key="5">
    <source>
        <dbReference type="Proteomes" id="UP000187429"/>
    </source>
</evidence>
<feature type="domain" description="CCHC-type" evidence="3">
    <location>
        <begin position="2"/>
        <end position="16"/>
    </location>
</feature>
<evidence type="ECO:0000256" key="1">
    <source>
        <dbReference type="PROSITE-ProRule" id="PRU00047"/>
    </source>
</evidence>
<dbReference type="GO" id="GO:0008270">
    <property type="term" value="F:zinc ion binding"/>
    <property type="evidence" value="ECO:0007669"/>
    <property type="project" value="UniProtKB-KW"/>
</dbReference>
<dbReference type="EMBL" id="LSSM01001392">
    <property type="protein sequence ID" value="OMJ26731.1"/>
    <property type="molecule type" value="Genomic_DNA"/>
</dbReference>
<accession>A0A1R1YIJ9</accession>
<dbReference type="PROSITE" id="PS50158">
    <property type="entry name" value="ZF_CCHC"/>
    <property type="match status" value="1"/>
</dbReference>
<sequence>MCWNCGSKSHLRRDCKASDNHWRRKPRFNNESKANFNLDSGKSNYQDKTDKSIFNWKRKVHTNWKFKPKHPNMDNTN</sequence>
<comment type="caution">
    <text evidence="4">The sequence shown here is derived from an EMBL/GenBank/DDBJ whole genome shotgun (WGS) entry which is preliminary data.</text>
</comment>
<dbReference type="OrthoDB" id="1743130at2759"/>
<organism evidence="4 5">
    <name type="scientific">Smittium culicis</name>
    <dbReference type="NCBI Taxonomy" id="133412"/>
    <lineage>
        <taxon>Eukaryota</taxon>
        <taxon>Fungi</taxon>
        <taxon>Fungi incertae sedis</taxon>
        <taxon>Zoopagomycota</taxon>
        <taxon>Kickxellomycotina</taxon>
        <taxon>Harpellomycetes</taxon>
        <taxon>Harpellales</taxon>
        <taxon>Legeriomycetaceae</taxon>
        <taxon>Smittium</taxon>
    </lineage>
</organism>
<evidence type="ECO:0000256" key="2">
    <source>
        <dbReference type="SAM" id="MobiDB-lite"/>
    </source>
</evidence>
<name>A0A1R1YIJ9_9FUNG</name>
<protein>
    <recommendedName>
        <fullName evidence="3">CCHC-type domain-containing protein</fullName>
    </recommendedName>
</protein>
<keyword evidence="5" id="KW-1185">Reference proteome</keyword>
<keyword evidence="1" id="KW-0479">Metal-binding</keyword>
<dbReference type="Proteomes" id="UP000187429">
    <property type="component" value="Unassembled WGS sequence"/>
</dbReference>
<gene>
    <name evidence="4" type="ORF">AYI69_g3860</name>
</gene>
<feature type="region of interest" description="Disordered" evidence="2">
    <location>
        <begin position="22"/>
        <end position="43"/>
    </location>
</feature>
<keyword evidence="1" id="KW-0862">Zinc</keyword>
<evidence type="ECO:0000313" key="4">
    <source>
        <dbReference type="EMBL" id="OMJ26731.1"/>
    </source>
</evidence>